<keyword evidence="4" id="KW-1185">Reference proteome</keyword>
<feature type="transmembrane region" description="Helical" evidence="1">
    <location>
        <begin position="20"/>
        <end position="41"/>
    </location>
</feature>
<dbReference type="RefSeq" id="WP_374218009.1">
    <property type="nucleotide sequence ID" value="NZ_JAXOVW010000026.1"/>
</dbReference>
<feature type="transmembrane region" description="Helical" evidence="1">
    <location>
        <begin position="113"/>
        <end position="129"/>
    </location>
</feature>
<dbReference type="PANTHER" id="PTHR30590:SF2">
    <property type="entry name" value="INNER MEMBRANE PROTEIN"/>
    <property type="match status" value="1"/>
</dbReference>
<feature type="domain" description="DUF418" evidence="2">
    <location>
        <begin position="189"/>
        <end position="340"/>
    </location>
</feature>
<gene>
    <name evidence="3" type="ORF">U2I54_13545</name>
</gene>
<dbReference type="InterPro" id="IPR052529">
    <property type="entry name" value="Bact_Transport_Assoc"/>
</dbReference>
<comment type="caution">
    <text evidence="3">The sequence shown here is derived from an EMBL/GenBank/DDBJ whole genome shotgun (WGS) entry which is preliminary data.</text>
</comment>
<feature type="transmembrane region" description="Helical" evidence="1">
    <location>
        <begin position="232"/>
        <end position="255"/>
    </location>
</feature>
<feature type="transmembrane region" description="Helical" evidence="1">
    <location>
        <begin position="134"/>
        <end position="153"/>
    </location>
</feature>
<accession>A0ABU5JXB6</accession>
<feature type="transmembrane region" description="Helical" evidence="1">
    <location>
        <begin position="90"/>
        <end position="107"/>
    </location>
</feature>
<organism evidence="3 4">
    <name type="scientific">Bacillus bingmayongensis</name>
    <dbReference type="NCBI Taxonomy" id="1150157"/>
    <lineage>
        <taxon>Bacteria</taxon>
        <taxon>Bacillati</taxon>
        <taxon>Bacillota</taxon>
        <taxon>Bacilli</taxon>
        <taxon>Bacillales</taxon>
        <taxon>Bacillaceae</taxon>
        <taxon>Bacillus</taxon>
    </lineage>
</organism>
<dbReference type="InterPro" id="IPR007349">
    <property type="entry name" value="DUF418"/>
</dbReference>
<feature type="transmembrane region" description="Helical" evidence="1">
    <location>
        <begin position="165"/>
        <end position="184"/>
    </location>
</feature>
<dbReference type="Pfam" id="PF04235">
    <property type="entry name" value="DUF418"/>
    <property type="match status" value="1"/>
</dbReference>
<protein>
    <submittedName>
        <fullName evidence="3">DUF418 domain-containing protein</fullName>
    </submittedName>
</protein>
<keyword evidence="1" id="KW-1133">Transmembrane helix</keyword>
<evidence type="ECO:0000313" key="4">
    <source>
        <dbReference type="Proteomes" id="UP001291930"/>
    </source>
</evidence>
<dbReference type="EMBL" id="JAXOVW010000026">
    <property type="protein sequence ID" value="MDZ5608093.1"/>
    <property type="molecule type" value="Genomic_DNA"/>
</dbReference>
<feature type="transmembrane region" description="Helical" evidence="1">
    <location>
        <begin position="61"/>
        <end position="78"/>
    </location>
</feature>
<proteinExistence type="predicted"/>
<dbReference type="Proteomes" id="UP001291930">
    <property type="component" value="Unassembled WGS sequence"/>
</dbReference>
<name>A0ABU5JXB6_9BACI</name>
<sequence>MTDKKESFPKQNRMVELDIIRGFALIGIFLVNIFNFIQISGISINLLLDNNWLNIFFTGKFYAIFSLLFGAGAAIFLSRAETKGKPYLFYIRRMIVLAIIGYLHSLIWNGDVLLPYALVGLVLLALHKIPAKLLFIITVCLQILDITISILAYDWLYGRKSDIPLFLDVLHIITSLTSFLVYFIEGFTLMKMDVLKKLKSRPTLHKWLIIILSSISVIAVISQILITNHKPAYVILIISQPLLMLTYIIILLALINSKIGSHILYPLQAYGKMAMSNYLGQTAIGIFIVPMLVPYFQPLLILFGVCLITWIMQILVSNVWLKYFYYGPIEWIWRCFTYWRLMPIRR</sequence>
<feature type="transmembrane region" description="Helical" evidence="1">
    <location>
        <begin position="299"/>
        <end position="321"/>
    </location>
</feature>
<keyword evidence="1" id="KW-0472">Membrane</keyword>
<keyword evidence="1" id="KW-0812">Transmembrane</keyword>
<evidence type="ECO:0000313" key="3">
    <source>
        <dbReference type="EMBL" id="MDZ5608093.1"/>
    </source>
</evidence>
<feature type="transmembrane region" description="Helical" evidence="1">
    <location>
        <begin position="204"/>
        <end position="226"/>
    </location>
</feature>
<evidence type="ECO:0000256" key="1">
    <source>
        <dbReference type="SAM" id="Phobius"/>
    </source>
</evidence>
<dbReference type="PANTHER" id="PTHR30590">
    <property type="entry name" value="INNER MEMBRANE PROTEIN"/>
    <property type="match status" value="1"/>
</dbReference>
<reference evidence="4" key="1">
    <citation type="submission" date="2023-11" db="EMBL/GenBank/DDBJ databases">
        <title>Genome Sequence of Bacillus pseudomycoides stain BUPM19.</title>
        <authorList>
            <person name="Farhat A."/>
        </authorList>
    </citation>
    <scope>NUCLEOTIDE SEQUENCE [LARGE SCALE GENOMIC DNA]</scope>
    <source>
        <strain evidence="4">BUPM19</strain>
    </source>
</reference>
<feature type="transmembrane region" description="Helical" evidence="1">
    <location>
        <begin position="276"/>
        <end position="293"/>
    </location>
</feature>
<evidence type="ECO:0000259" key="2">
    <source>
        <dbReference type="Pfam" id="PF04235"/>
    </source>
</evidence>